<keyword evidence="2" id="KW-0472">Membrane</keyword>
<dbReference type="RefSeq" id="WP_271198817.1">
    <property type="nucleotide sequence ID" value="NZ_BSFL01000001.1"/>
</dbReference>
<dbReference type="InterPro" id="IPR005182">
    <property type="entry name" value="YdbS-like_PH"/>
</dbReference>
<evidence type="ECO:0000259" key="3">
    <source>
        <dbReference type="Pfam" id="PF03703"/>
    </source>
</evidence>
<evidence type="ECO:0000313" key="4">
    <source>
        <dbReference type="EMBL" id="GLK78287.1"/>
    </source>
</evidence>
<protein>
    <submittedName>
        <fullName evidence="4">Photosynthetic complex assembly protein</fullName>
    </submittedName>
</protein>
<feature type="domain" description="YdbS-like PH" evidence="3">
    <location>
        <begin position="100"/>
        <end position="186"/>
    </location>
</feature>
<reference evidence="4" key="1">
    <citation type="journal article" date="2014" name="Int. J. Syst. Evol. Microbiol.">
        <title>Complete genome sequence of Corynebacterium casei LMG S-19264T (=DSM 44701T), isolated from a smear-ripened cheese.</title>
        <authorList>
            <consortium name="US DOE Joint Genome Institute (JGI-PGF)"/>
            <person name="Walter F."/>
            <person name="Albersmeier A."/>
            <person name="Kalinowski J."/>
            <person name="Ruckert C."/>
        </authorList>
    </citation>
    <scope>NUCLEOTIDE SEQUENCE</scope>
    <source>
        <strain evidence="4">VKM B-2748</strain>
    </source>
</reference>
<organism evidence="4 5">
    <name type="scientific">Methylopila turkensis</name>
    <dbReference type="NCBI Taxonomy" id="1437816"/>
    <lineage>
        <taxon>Bacteria</taxon>
        <taxon>Pseudomonadati</taxon>
        <taxon>Pseudomonadota</taxon>
        <taxon>Alphaproteobacteria</taxon>
        <taxon>Hyphomicrobiales</taxon>
        <taxon>Methylopilaceae</taxon>
        <taxon>Methylopila</taxon>
    </lineage>
</organism>
<evidence type="ECO:0000256" key="2">
    <source>
        <dbReference type="SAM" id="Phobius"/>
    </source>
</evidence>
<dbReference type="NCBIfam" id="NF040894">
    <property type="entry name" value="puhB_PGC"/>
    <property type="match status" value="1"/>
</dbReference>
<gene>
    <name evidence="4" type="ORF">GCM10008174_00280</name>
</gene>
<dbReference type="AlphaFoldDB" id="A0A9W6JJE6"/>
<dbReference type="EMBL" id="BSFL01000001">
    <property type="protein sequence ID" value="GLK78287.1"/>
    <property type="molecule type" value="Genomic_DNA"/>
</dbReference>
<dbReference type="Proteomes" id="UP001143309">
    <property type="component" value="Unassembled WGS sequence"/>
</dbReference>
<proteinExistence type="predicted"/>
<keyword evidence="5" id="KW-1185">Reference proteome</keyword>
<name>A0A9W6JJE6_9HYPH</name>
<comment type="caution">
    <text evidence="4">The sequence shown here is derived from an EMBL/GenBank/DDBJ whole genome shotgun (WGS) entry which is preliminary data.</text>
</comment>
<dbReference type="Pfam" id="PF03703">
    <property type="entry name" value="bPH_2"/>
    <property type="match status" value="1"/>
</dbReference>
<evidence type="ECO:0000313" key="5">
    <source>
        <dbReference type="Proteomes" id="UP001143309"/>
    </source>
</evidence>
<evidence type="ECO:0000256" key="1">
    <source>
        <dbReference type="SAM" id="MobiDB-lite"/>
    </source>
</evidence>
<accession>A0A9W6JJE6</accession>
<reference evidence="4" key="2">
    <citation type="submission" date="2023-01" db="EMBL/GenBank/DDBJ databases">
        <authorList>
            <person name="Sun Q."/>
            <person name="Evtushenko L."/>
        </authorList>
    </citation>
    <scope>NUCLEOTIDE SEQUENCE</scope>
    <source>
        <strain evidence="4">VKM B-2748</strain>
    </source>
</reference>
<feature type="region of interest" description="Disordered" evidence="1">
    <location>
        <begin position="200"/>
        <end position="220"/>
    </location>
</feature>
<keyword evidence="2" id="KW-0812">Transmembrane</keyword>
<dbReference type="InterPro" id="IPR054839">
    <property type="entry name" value="puhB_PGC"/>
</dbReference>
<feature type="transmembrane region" description="Helical" evidence="2">
    <location>
        <begin position="69"/>
        <end position="98"/>
    </location>
</feature>
<keyword evidence="2" id="KW-1133">Transmembrane helix</keyword>
<feature type="compositionally biased region" description="Low complexity" evidence="1">
    <location>
        <begin position="202"/>
        <end position="214"/>
    </location>
</feature>
<sequence length="220" mass="23321">MSAGAAPGGETRPYGLPGPLPRGERVLWQGKPDWRALAWRAFHVREVAIYVALFAIWRAGSELAETGSATAAALNALSVAPFALAAIGMLALLAWLSARYAVYTLTNRRVVLSIGVALTATLNLPLERIERADLKVFGDGSGDLSLGLGAGDRIALFHLWPHARPWRARSPEPTLRAISDPERVARLVAEALAPNGAQRMLQPSAQSQPAGAAPTHALAS</sequence>